<feature type="region of interest" description="Disordered" evidence="1">
    <location>
        <begin position="50"/>
        <end position="71"/>
    </location>
</feature>
<gene>
    <name evidence="2" type="ORF">EVAR_96686_1</name>
</gene>
<organism evidence="2 3">
    <name type="scientific">Eumeta variegata</name>
    <name type="common">Bagworm moth</name>
    <name type="synonym">Eumeta japonica</name>
    <dbReference type="NCBI Taxonomy" id="151549"/>
    <lineage>
        <taxon>Eukaryota</taxon>
        <taxon>Metazoa</taxon>
        <taxon>Ecdysozoa</taxon>
        <taxon>Arthropoda</taxon>
        <taxon>Hexapoda</taxon>
        <taxon>Insecta</taxon>
        <taxon>Pterygota</taxon>
        <taxon>Neoptera</taxon>
        <taxon>Endopterygota</taxon>
        <taxon>Lepidoptera</taxon>
        <taxon>Glossata</taxon>
        <taxon>Ditrysia</taxon>
        <taxon>Tineoidea</taxon>
        <taxon>Psychidae</taxon>
        <taxon>Oiketicinae</taxon>
        <taxon>Eumeta</taxon>
    </lineage>
</organism>
<keyword evidence="3" id="KW-1185">Reference proteome</keyword>
<dbReference type="AlphaFoldDB" id="A0A4C1WHV2"/>
<dbReference type="Proteomes" id="UP000299102">
    <property type="component" value="Unassembled WGS sequence"/>
</dbReference>
<dbReference type="EMBL" id="BGZK01000566">
    <property type="protein sequence ID" value="GBP50450.1"/>
    <property type="molecule type" value="Genomic_DNA"/>
</dbReference>
<accession>A0A4C1WHV2</accession>
<evidence type="ECO:0000313" key="3">
    <source>
        <dbReference type="Proteomes" id="UP000299102"/>
    </source>
</evidence>
<evidence type="ECO:0000313" key="2">
    <source>
        <dbReference type="EMBL" id="GBP50450.1"/>
    </source>
</evidence>
<protein>
    <submittedName>
        <fullName evidence="2">Uncharacterized protein</fullName>
    </submittedName>
</protein>
<proteinExistence type="predicted"/>
<sequence length="164" mass="18591">MTNAFLKFYAIFLKITKNKSSADRVSNATNAENNTLMQIKASWAIVRRTATAPPGAGGGGGRGGRAKGRESNLVRSPSLICSNYTPHRRRRRRDAGRPAIRKRWHSYRNRSHHLSWIDERNPKAMDRHGSLFIKIDTPLALSVQKYCHFSPCLIAYLNLEKNET</sequence>
<evidence type="ECO:0000256" key="1">
    <source>
        <dbReference type="SAM" id="MobiDB-lite"/>
    </source>
</evidence>
<name>A0A4C1WHV2_EUMVA</name>
<comment type="caution">
    <text evidence="2">The sequence shown here is derived from an EMBL/GenBank/DDBJ whole genome shotgun (WGS) entry which is preliminary data.</text>
</comment>
<reference evidence="2 3" key="1">
    <citation type="journal article" date="2019" name="Commun. Biol.">
        <title>The bagworm genome reveals a unique fibroin gene that provides high tensile strength.</title>
        <authorList>
            <person name="Kono N."/>
            <person name="Nakamura H."/>
            <person name="Ohtoshi R."/>
            <person name="Tomita M."/>
            <person name="Numata K."/>
            <person name="Arakawa K."/>
        </authorList>
    </citation>
    <scope>NUCLEOTIDE SEQUENCE [LARGE SCALE GENOMIC DNA]</scope>
</reference>